<gene>
    <name evidence="2" type="ORF">CR513_26881</name>
</gene>
<feature type="compositionally biased region" description="Low complexity" evidence="1">
    <location>
        <begin position="146"/>
        <end position="159"/>
    </location>
</feature>
<dbReference type="EMBL" id="QJKJ01005189">
    <property type="protein sequence ID" value="RDX91165.1"/>
    <property type="molecule type" value="Genomic_DNA"/>
</dbReference>
<dbReference type="OrthoDB" id="1752268at2759"/>
<sequence length="334" mass="38512">MTKVQARAEKHVEAEEDKEDRFQVERELLAMGKKITQRVQAHQHYILGGTNLGEARGLSSSTTRHSTSHGQLNLSQEEWCTFHRAHDHTTEECMVFKSQIEKLIQDGYFGHFVKRKENEKLITEELRKRDRKPIRKLSEVSIETQRPNSPSSRNNTNNSWRRIHGRNVYHRPKKVLSKSVLVIQERPAQRRDPPITFTDEDYEGTRLYSNDPMVISIIIADYRVKQVLVDQGSSANVLFWQAFQKLGFLESSLEECPRTLIDFAGEQVEIRGVINLETKLGMGLIGFELVVTSLIKILDFPKLKQYRVNLGHSSQRHLVPIFLRRKAIKGGTGT</sequence>
<organism evidence="2 3">
    <name type="scientific">Mucuna pruriens</name>
    <name type="common">Velvet bean</name>
    <name type="synonym">Dolichos pruriens</name>
    <dbReference type="NCBI Taxonomy" id="157652"/>
    <lineage>
        <taxon>Eukaryota</taxon>
        <taxon>Viridiplantae</taxon>
        <taxon>Streptophyta</taxon>
        <taxon>Embryophyta</taxon>
        <taxon>Tracheophyta</taxon>
        <taxon>Spermatophyta</taxon>
        <taxon>Magnoliopsida</taxon>
        <taxon>eudicotyledons</taxon>
        <taxon>Gunneridae</taxon>
        <taxon>Pentapetalae</taxon>
        <taxon>rosids</taxon>
        <taxon>fabids</taxon>
        <taxon>Fabales</taxon>
        <taxon>Fabaceae</taxon>
        <taxon>Papilionoideae</taxon>
        <taxon>50 kb inversion clade</taxon>
        <taxon>NPAAA clade</taxon>
        <taxon>indigoferoid/millettioid clade</taxon>
        <taxon>Phaseoleae</taxon>
        <taxon>Mucuna</taxon>
    </lineage>
</organism>
<proteinExistence type="predicted"/>
<evidence type="ECO:0000313" key="3">
    <source>
        <dbReference type="Proteomes" id="UP000257109"/>
    </source>
</evidence>
<evidence type="ECO:0008006" key="4">
    <source>
        <dbReference type="Google" id="ProtNLM"/>
    </source>
</evidence>
<evidence type="ECO:0000313" key="2">
    <source>
        <dbReference type="EMBL" id="RDX91165.1"/>
    </source>
</evidence>
<feature type="non-terminal residue" evidence="2">
    <location>
        <position position="1"/>
    </location>
</feature>
<name>A0A371GKS9_MUCPR</name>
<protein>
    <recommendedName>
        <fullName evidence="4">Retrotransposon gag domain-containing protein</fullName>
    </recommendedName>
</protein>
<feature type="region of interest" description="Disordered" evidence="1">
    <location>
        <begin position="137"/>
        <end position="159"/>
    </location>
</feature>
<reference evidence="2" key="1">
    <citation type="submission" date="2018-05" db="EMBL/GenBank/DDBJ databases">
        <title>Draft genome of Mucuna pruriens seed.</title>
        <authorList>
            <person name="Nnadi N.E."/>
            <person name="Vos R."/>
            <person name="Hasami M.H."/>
            <person name="Devisetty U.K."/>
            <person name="Aguiy J.C."/>
        </authorList>
    </citation>
    <scope>NUCLEOTIDE SEQUENCE [LARGE SCALE GENOMIC DNA]</scope>
    <source>
        <strain evidence="2">JCA_2017</strain>
    </source>
</reference>
<keyword evidence="3" id="KW-1185">Reference proteome</keyword>
<evidence type="ECO:0000256" key="1">
    <source>
        <dbReference type="SAM" id="MobiDB-lite"/>
    </source>
</evidence>
<dbReference type="PANTHER" id="PTHR33240:SF17">
    <property type="entry name" value="EUKARYOTIC PEPTIDE CHAIN RELEASE FACTOR GTP-BINDING SUBUNIT-LIKE"/>
    <property type="match status" value="1"/>
</dbReference>
<accession>A0A371GKS9</accession>
<dbReference type="PANTHER" id="PTHR33240">
    <property type="entry name" value="OS08G0508500 PROTEIN"/>
    <property type="match status" value="1"/>
</dbReference>
<comment type="caution">
    <text evidence="2">The sequence shown here is derived from an EMBL/GenBank/DDBJ whole genome shotgun (WGS) entry which is preliminary data.</text>
</comment>
<dbReference type="AlphaFoldDB" id="A0A371GKS9"/>
<dbReference type="Proteomes" id="UP000257109">
    <property type="component" value="Unassembled WGS sequence"/>
</dbReference>